<accession>A0A2P6U2L9</accession>
<feature type="chain" id="PRO_5015141963" evidence="2">
    <location>
        <begin position="21"/>
        <end position="289"/>
    </location>
</feature>
<keyword evidence="4" id="KW-1185">Reference proteome</keyword>
<feature type="signal peptide" evidence="2">
    <location>
        <begin position="1"/>
        <end position="20"/>
    </location>
</feature>
<reference evidence="3 4" key="1">
    <citation type="journal article" date="2018" name="Plant J.">
        <title>Genome sequences of Chlorella sorokiniana UTEX 1602 and Micractinium conductrix SAG 241.80: implications to maltose excretion by a green alga.</title>
        <authorList>
            <person name="Arriola M.B."/>
            <person name="Velmurugan N."/>
            <person name="Zhang Y."/>
            <person name="Plunkett M.H."/>
            <person name="Hondzo H."/>
            <person name="Barney B.M."/>
        </authorList>
    </citation>
    <scope>NUCLEOTIDE SEQUENCE [LARGE SCALE GENOMIC DNA]</scope>
    <source>
        <strain evidence="4">UTEX 1602</strain>
    </source>
</reference>
<name>A0A2P6U2L9_CHLSO</name>
<dbReference type="Proteomes" id="UP000239899">
    <property type="component" value="Unassembled WGS sequence"/>
</dbReference>
<proteinExistence type="predicted"/>
<keyword evidence="2" id="KW-0732">Signal</keyword>
<evidence type="ECO:0000313" key="3">
    <source>
        <dbReference type="EMBL" id="PRW60567.1"/>
    </source>
</evidence>
<dbReference type="EMBL" id="LHPG02000002">
    <property type="protein sequence ID" value="PRW60567.1"/>
    <property type="molecule type" value="Genomic_DNA"/>
</dbReference>
<protein>
    <submittedName>
        <fullName evidence="3">Uncharacterized protein</fullName>
    </submittedName>
</protein>
<feature type="region of interest" description="Disordered" evidence="1">
    <location>
        <begin position="59"/>
        <end position="94"/>
    </location>
</feature>
<comment type="caution">
    <text evidence="3">The sequence shown here is derived from an EMBL/GenBank/DDBJ whole genome shotgun (WGS) entry which is preliminary data.</text>
</comment>
<gene>
    <name evidence="3" type="ORF">C2E21_0780</name>
</gene>
<dbReference type="AlphaFoldDB" id="A0A2P6U2L9"/>
<evidence type="ECO:0000256" key="1">
    <source>
        <dbReference type="SAM" id="MobiDB-lite"/>
    </source>
</evidence>
<sequence>MKLAVLLVALLVGAVAAAAAAGSPRKLLVDDATDEVANKIKTAQQEAAAKVAQMTSGVGGIGGANRVQRQPGDQTSGGGKDSGPAPQDWQPVDRIAGTAPTGVTPTIPKAGEIQNAVQGTQSSTPGDLGGFDIRSIRDQVSPQGANPIPVGDIEGLLGGLPSVSAPGADLKAIAKGAARAGDAIAATFVKATVKDGVAKAVAKGFAQAGCQGGTNFALSISLATAASLAGDGFVNAFNQNVAQQFPASRCSKCYTQTLTQANDFTSSLGGGDGFSSGMSVAFALGVCLP</sequence>
<evidence type="ECO:0000313" key="4">
    <source>
        <dbReference type="Proteomes" id="UP000239899"/>
    </source>
</evidence>
<organism evidence="3 4">
    <name type="scientific">Chlorella sorokiniana</name>
    <name type="common">Freshwater green alga</name>
    <dbReference type="NCBI Taxonomy" id="3076"/>
    <lineage>
        <taxon>Eukaryota</taxon>
        <taxon>Viridiplantae</taxon>
        <taxon>Chlorophyta</taxon>
        <taxon>core chlorophytes</taxon>
        <taxon>Trebouxiophyceae</taxon>
        <taxon>Chlorellales</taxon>
        <taxon>Chlorellaceae</taxon>
        <taxon>Chlorella clade</taxon>
        <taxon>Chlorella</taxon>
    </lineage>
</organism>
<dbReference type="OrthoDB" id="10646208at2759"/>
<evidence type="ECO:0000256" key="2">
    <source>
        <dbReference type="SAM" id="SignalP"/>
    </source>
</evidence>